<evidence type="ECO:0000256" key="8">
    <source>
        <dbReference type="ARBA" id="ARBA00038408"/>
    </source>
</evidence>
<evidence type="ECO:0000256" key="12">
    <source>
        <dbReference type="SAM" id="Phobius"/>
    </source>
</evidence>
<keyword evidence="4 12" id="KW-0812">Transmembrane</keyword>
<sequence>MFDELRKGSKLFTYFVAVAFVGLIFIVWGADFQLWSGNGSNTPRNVANEAGRVNGEPISRNEYSTMVNRTLQGMAAQTGQPVDDQTRVMIQNQAWQSLVQQALLSKEARERGLSATDPEVVFAVMNDPLPQFVQSPQFQRDGQFDISLYHAMLQDPANDTRGLEAQYAMNLPLEKLQKRVMATAIVSDAELWNQYRMQNEKAKVSYLMVPSGNFQVNESGIDEAALQSYYDAHKDDFRTQREAVIRWVSVPKVPSADDSLAAYDLAASLLEDHKSGQDFLELMDYSEGPANQRGGENAAWISPNTLPTQVRAVVQALPVGEVSDVIVEPRGFHVVRVEEMQEDETKGKQIKIADLFIPLQLSSDTYQAVAQTAIAIRQAAGDGLGAAAADHGLKAMESQPFGQTGFIPGLGNAPELQQFAFQNQPGTISAPMERPNDWVVVEVVERREPHVPALSEITDRVRRETAESMRREKAVAHAQKLLTRVQGGESMEDIAASDSLATFDTTDEITRLAFSRGIGNDPDLIGPIFAAANTGLIPEVLAGRRGGFILRVDEKIPADRAAFDTQKAQLRESVTQARQGEALGNWLADLSESSTVRDFRTGLF</sequence>
<evidence type="ECO:0000256" key="5">
    <source>
        <dbReference type="ARBA" id="ARBA00022989"/>
    </source>
</evidence>
<dbReference type="SUPFAM" id="SSF54534">
    <property type="entry name" value="FKBP-like"/>
    <property type="match status" value="2"/>
</dbReference>
<evidence type="ECO:0000256" key="1">
    <source>
        <dbReference type="ARBA" id="ARBA00004382"/>
    </source>
</evidence>
<evidence type="ECO:0000313" key="14">
    <source>
        <dbReference type="EMBL" id="MCA9754177.1"/>
    </source>
</evidence>
<dbReference type="PANTHER" id="PTHR47529">
    <property type="entry name" value="PEPTIDYL-PROLYL CIS-TRANS ISOMERASE D"/>
    <property type="match status" value="1"/>
</dbReference>
<evidence type="ECO:0000256" key="7">
    <source>
        <dbReference type="ARBA" id="ARBA00023186"/>
    </source>
</evidence>
<evidence type="ECO:0000256" key="3">
    <source>
        <dbReference type="ARBA" id="ARBA00022519"/>
    </source>
</evidence>
<dbReference type="PROSITE" id="PS50198">
    <property type="entry name" value="PPIC_PPIASE_2"/>
    <property type="match status" value="1"/>
</dbReference>
<evidence type="ECO:0000256" key="2">
    <source>
        <dbReference type="ARBA" id="ARBA00022475"/>
    </source>
</evidence>
<keyword evidence="5 12" id="KW-1133">Transmembrane helix</keyword>
<dbReference type="PANTHER" id="PTHR47529:SF1">
    <property type="entry name" value="PERIPLASMIC CHAPERONE PPID"/>
    <property type="match status" value="1"/>
</dbReference>
<dbReference type="Pfam" id="PF13623">
    <property type="entry name" value="SurA_N_2"/>
    <property type="match status" value="1"/>
</dbReference>
<dbReference type="Gene3D" id="3.10.50.40">
    <property type="match status" value="2"/>
</dbReference>
<evidence type="ECO:0000256" key="6">
    <source>
        <dbReference type="ARBA" id="ARBA00023136"/>
    </source>
</evidence>
<keyword evidence="2" id="KW-1003">Cell membrane</keyword>
<dbReference type="GO" id="GO:0005886">
    <property type="term" value="C:plasma membrane"/>
    <property type="evidence" value="ECO:0007669"/>
    <property type="project" value="UniProtKB-SubCell"/>
</dbReference>
<dbReference type="Pfam" id="PF13145">
    <property type="entry name" value="Rotamase_2"/>
    <property type="match status" value="1"/>
</dbReference>
<evidence type="ECO:0000256" key="9">
    <source>
        <dbReference type="ARBA" id="ARBA00040743"/>
    </source>
</evidence>
<evidence type="ECO:0000313" key="15">
    <source>
        <dbReference type="Proteomes" id="UP000739538"/>
    </source>
</evidence>
<dbReference type="EMBL" id="JAGQHS010000001">
    <property type="protein sequence ID" value="MCA9754177.1"/>
    <property type="molecule type" value="Genomic_DNA"/>
</dbReference>
<gene>
    <name evidence="14" type="ORF">KDA27_00125</name>
</gene>
<evidence type="ECO:0000256" key="10">
    <source>
        <dbReference type="ARBA" id="ARBA00042775"/>
    </source>
</evidence>
<keyword evidence="6 12" id="KW-0472">Membrane</keyword>
<accession>A0A956SB87</accession>
<dbReference type="SUPFAM" id="SSF109998">
    <property type="entry name" value="Triger factor/SurA peptide-binding domain-like"/>
    <property type="match status" value="1"/>
</dbReference>
<protein>
    <recommendedName>
        <fullName evidence="9">Periplasmic chaperone PpiD</fullName>
    </recommendedName>
    <alternativeName>
        <fullName evidence="10">Periplasmic folding chaperone</fullName>
    </alternativeName>
</protein>
<dbReference type="InterPro" id="IPR027304">
    <property type="entry name" value="Trigger_fact/SurA_dom_sf"/>
</dbReference>
<keyword evidence="11" id="KW-0413">Isomerase</keyword>
<dbReference type="AlphaFoldDB" id="A0A956SB87"/>
<reference evidence="14" key="2">
    <citation type="journal article" date="2021" name="Microbiome">
        <title>Successional dynamics and alternative stable states in a saline activated sludge microbial community over 9 years.</title>
        <authorList>
            <person name="Wang Y."/>
            <person name="Ye J."/>
            <person name="Ju F."/>
            <person name="Liu L."/>
            <person name="Boyd J.A."/>
            <person name="Deng Y."/>
            <person name="Parks D.H."/>
            <person name="Jiang X."/>
            <person name="Yin X."/>
            <person name="Woodcroft B.J."/>
            <person name="Tyson G.W."/>
            <person name="Hugenholtz P."/>
            <person name="Polz M.F."/>
            <person name="Zhang T."/>
        </authorList>
    </citation>
    <scope>NUCLEOTIDE SEQUENCE</scope>
    <source>
        <strain evidence="14">HKST-UBA02</strain>
    </source>
</reference>
<proteinExistence type="inferred from homology"/>
<evidence type="ECO:0000256" key="4">
    <source>
        <dbReference type="ARBA" id="ARBA00022692"/>
    </source>
</evidence>
<dbReference type="InterPro" id="IPR000297">
    <property type="entry name" value="PPIase_PpiC"/>
</dbReference>
<keyword evidence="3" id="KW-0997">Cell inner membrane</keyword>
<evidence type="ECO:0000259" key="13">
    <source>
        <dbReference type="PROSITE" id="PS50198"/>
    </source>
</evidence>
<dbReference type="InterPro" id="IPR052029">
    <property type="entry name" value="PpiD_chaperone"/>
</dbReference>
<comment type="caution">
    <text evidence="14">The sequence shown here is derived from an EMBL/GenBank/DDBJ whole genome shotgun (WGS) entry which is preliminary data.</text>
</comment>
<reference evidence="14" key="1">
    <citation type="submission" date="2020-04" db="EMBL/GenBank/DDBJ databases">
        <authorList>
            <person name="Zhang T."/>
        </authorList>
    </citation>
    <scope>NUCLEOTIDE SEQUENCE</scope>
    <source>
        <strain evidence="14">HKST-UBA02</strain>
    </source>
</reference>
<keyword evidence="7" id="KW-0143">Chaperone</keyword>
<dbReference type="GO" id="GO:0003755">
    <property type="term" value="F:peptidyl-prolyl cis-trans isomerase activity"/>
    <property type="evidence" value="ECO:0007669"/>
    <property type="project" value="UniProtKB-KW"/>
</dbReference>
<dbReference type="Proteomes" id="UP000739538">
    <property type="component" value="Unassembled WGS sequence"/>
</dbReference>
<keyword evidence="11" id="KW-0697">Rotamase</keyword>
<comment type="similarity">
    <text evidence="8">Belongs to the PpiD chaperone family.</text>
</comment>
<organism evidence="14 15">
    <name type="scientific">Eiseniibacteriota bacterium</name>
    <dbReference type="NCBI Taxonomy" id="2212470"/>
    <lineage>
        <taxon>Bacteria</taxon>
        <taxon>Candidatus Eiseniibacteriota</taxon>
    </lineage>
</organism>
<dbReference type="InterPro" id="IPR046357">
    <property type="entry name" value="PPIase_dom_sf"/>
</dbReference>
<evidence type="ECO:0000256" key="11">
    <source>
        <dbReference type="PROSITE-ProRule" id="PRU00278"/>
    </source>
</evidence>
<feature type="transmembrane region" description="Helical" evidence="12">
    <location>
        <begin position="12"/>
        <end position="30"/>
    </location>
</feature>
<feature type="domain" description="PpiC" evidence="13">
    <location>
        <begin position="240"/>
        <end position="339"/>
    </location>
</feature>
<name>A0A956SB87_UNCEI</name>
<comment type="subcellular location">
    <subcellularLocation>
        <location evidence="1">Cell inner membrane</location>
        <topology evidence="1">Single-pass type II membrane protein</topology>
        <orientation evidence="1">Periplasmic side</orientation>
    </subcellularLocation>
</comment>
<dbReference type="Gene3D" id="1.10.8.1040">
    <property type="match status" value="1"/>
</dbReference>